<dbReference type="Pfam" id="PF10111">
    <property type="entry name" value="Glyco_tranf_2_2"/>
    <property type="match status" value="1"/>
</dbReference>
<dbReference type="AlphaFoldDB" id="A0A5Z0F9R6"/>
<feature type="non-terminal residue" evidence="2">
    <location>
        <position position="42"/>
    </location>
</feature>
<feature type="domain" description="Glycosyltransferase 2-like prokaryotic type" evidence="1">
    <location>
        <begin position="5"/>
        <end position="42"/>
    </location>
</feature>
<dbReference type="EMBL" id="AAKDLR010000070">
    <property type="protein sequence ID" value="ECQ9024228.1"/>
    <property type="molecule type" value="Genomic_DNA"/>
</dbReference>
<evidence type="ECO:0000313" key="2">
    <source>
        <dbReference type="EMBL" id="ECQ9024228.1"/>
    </source>
</evidence>
<protein>
    <recommendedName>
        <fullName evidence="1">Glycosyltransferase 2-like prokaryotic type domain-containing protein</fullName>
    </recommendedName>
</protein>
<name>A0A5Z0F9R6_CAMJU</name>
<organism evidence="2">
    <name type="scientific">Campylobacter jejuni</name>
    <dbReference type="NCBI Taxonomy" id="197"/>
    <lineage>
        <taxon>Bacteria</taxon>
        <taxon>Pseudomonadati</taxon>
        <taxon>Campylobacterota</taxon>
        <taxon>Epsilonproteobacteria</taxon>
        <taxon>Campylobacterales</taxon>
        <taxon>Campylobacteraceae</taxon>
        <taxon>Campylobacter</taxon>
    </lineage>
</organism>
<reference evidence="2" key="1">
    <citation type="submission" date="2019-08" db="EMBL/GenBank/DDBJ databases">
        <authorList>
            <person name="Ashton P.M."/>
            <person name="Dallman T."/>
            <person name="Nair S."/>
            <person name="De Pinna E."/>
            <person name="Peters T."/>
            <person name="Grant K."/>
        </authorList>
    </citation>
    <scope>NUCLEOTIDE SEQUENCE</scope>
    <source>
        <strain evidence="2">264094</strain>
    </source>
</reference>
<evidence type="ECO:0000259" key="1">
    <source>
        <dbReference type="Pfam" id="PF10111"/>
    </source>
</evidence>
<proteinExistence type="predicted"/>
<gene>
    <name evidence="2" type="ORF">F0H25_09115</name>
</gene>
<dbReference type="InterPro" id="IPR019290">
    <property type="entry name" value="GlycosylTrfase-like_prok"/>
</dbReference>
<accession>A0A5Z0F9R6</accession>
<comment type="caution">
    <text evidence="2">The sequence shown here is derived from an EMBL/GenBank/DDBJ whole genome shotgun (WGS) entry which is preliminary data.</text>
</comment>
<sequence>MPLLSVVIPFGLSKERSYIEERVLQKAKSFQSDENIEFIFVE</sequence>